<dbReference type="EMBL" id="BPQM01000025">
    <property type="protein sequence ID" value="GJD77933.1"/>
    <property type="molecule type" value="Genomic_DNA"/>
</dbReference>
<keyword evidence="2" id="KW-1185">Reference proteome</keyword>
<protein>
    <recommendedName>
        <fullName evidence="3">Glycosyl transferase family 2</fullName>
    </recommendedName>
</protein>
<proteinExistence type="predicted"/>
<evidence type="ECO:0000313" key="2">
    <source>
        <dbReference type="Proteomes" id="UP001055108"/>
    </source>
</evidence>
<dbReference type="AlphaFoldDB" id="A0AA37HLS5"/>
<evidence type="ECO:0000313" key="1">
    <source>
        <dbReference type="EMBL" id="GJD77933.1"/>
    </source>
</evidence>
<dbReference type="RefSeq" id="WP_238301662.1">
    <property type="nucleotide sequence ID" value="NZ_BPQM01000025.1"/>
</dbReference>
<dbReference type="SUPFAM" id="SSF53448">
    <property type="entry name" value="Nucleotide-diphospho-sugar transferases"/>
    <property type="match status" value="1"/>
</dbReference>
<sequence length="424" mass="45509">MTDRTTDITLSLCIAAGARPDFLDRLLGRVAADGGLPEPCEIVVSDASADGAIKEIVERRAAEGLPVVRFRHAGAAHRPGDAASLLAALRRGRGRYRVALAEDELPVPGALREAVAFLDAHPEVLACYAPWELHDEAPGAVATAQYAIAADAVFAPGEAMELFGFLVQNGAAPEAAVYRAEALRALSAPSRHCHAGFVGLARLIAEGALAFRTRPFRRIATQDPFTGRRHDSAAVNAADWDLHRGGLEFYVRALMARTGAAPDPAHRPAFRDAIDAYVETRMRLAFRVAMGRGDFLAAHEIHNRLSLLSLGEARPPVENLERLPLLVAVQTLARLANDTAEVERVVLVGVEDGPSISSLLRELGLERRILVAPPLEAPGEKAIRGSLVFLGEKAADERARFIEQGYAPSLVVDERDLIAGICLP</sequence>
<dbReference type="CDD" id="cd00761">
    <property type="entry name" value="Glyco_tranf_GTA_type"/>
    <property type="match status" value="1"/>
</dbReference>
<evidence type="ECO:0008006" key="3">
    <source>
        <dbReference type="Google" id="ProtNLM"/>
    </source>
</evidence>
<name>A0AA37HLS5_9HYPH</name>
<dbReference type="Gene3D" id="3.90.550.10">
    <property type="entry name" value="Spore Coat Polysaccharide Biosynthesis Protein SpsA, Chain A"/>
    <property type="match status" value="1"/>
</dbReference>
<dbReference type="Proteomes" id="UP001055108">
    <property type="component" value="Unassembled WGS sequence"/>
</dbReference>
<reference evidence="1" key="2">
    <citation type="submission" date="2021-08" db="EMBL/GenBank/DDBJ databases">
        <authorList>
            <person name="Tani A."/>
            <person name="Ola A."/>
            <person name="Ogura Y."/>
            <person name="Katsura K."/>
            <person name="Hayashi T."/>
        </authorList>
    </citation>
    <scope>NUCLEOTIDE SEQUENCE</scope>
    <source>
        <strain evidence="1">NBRC 103626</strain>
    </source>
</reference>
<dbReference type="InterPro" id="IPR029044">
    <property type="entry name" value="Nucleotide-diphossugar_trans"/>
</dbReference>
<gene>
    <name evidence="1" type="ORF">NBEOAGPD_1145</name>
</gene>
<comment type="caution">
    <text evidence="1">The sequence shown here is derived from an EMBL/GenBank/DDBJ whole genome shotgun (WGS) entry which is preliminary data.</text>
</comment>
<accession>A0AA37HLS5</accession>
<reference evidence="1" key="1">
    <citation type="journal article" date="2016" name="Front. Microbiol.">
        <title>Genome Sequence of the Piezophilic, Mesophilic Sulfate-Reducing Bacterium Desulfovibrio indicus J2T.</title>
        <authorList>
            <person name="Cao J."/>
            <person name="Maignien L."/>
            <person name="Shao Z."/>
            <person name="Alain K."/>
            <person name="Jebbar M."/>
        </authorList>
    </citation>
    <scope>NUCLEOTIDE SEQUENCE</scope>
    <source>
        <strain evidence="1">NBRC 103626</strain>
    </source>
</reference>
<organism evidence="1 2">
    <name type="scientific">Methylobacterium gregans</name>
    <dbReference type="NCBI Taxonomy" id="374424"/>
    <lineage>
        <taxon>Bacteria</taxon>
        <taxon>Pseudomonadati</taxon>
        <taxon>Pseudomonadota</taxon>
        <taxon>Alphaproteobacteria</taxon>
        <taxon>Hyphomicrobiales</taxon>
        <taxon>Methylobacteriaceae</taxon>
        <taxon>Methylobacterium</taxon>
    </lineage>
</organism>